<evidence type="ECO:0000259" key="2">
    <source>
        <dbReference type="Pfam" id="PF01979"/>
    </source>
</evidence>
<protein>
    <submittedName>
        <fullName evidence="3">Selenium metabolism SsnA family protein</fullName>
    </submittedName>
</protein>
<dbReference type="InterPro" id="IPR050287">
    <property type="entry name" value="MTA/SAH_deaminase"/>
</dbReference>
<comment type="caution">
    <text evidence="3">The sequence shown here is derived from an EMBL/GenBank/DDBJ whole genome shotgun (WGS) entry which is preliminary data.</text>
</comment>
<dbReference type="GO" id="GO:0016810">
    <property type="term" value="F:hydrolase activity, acting on carbon-nitrogen (but not peptide) bonds"/>
    <property type="evidence" value="ECO:0007669"/>
    <property type="project" value="InterPro"/>
</dbReference>
<accession>A0A0C1TU60</accession>
<dbReference type="CDD" id="cd01298">
    <property type="entry name" value="ATZ_TRZ_like"/>
    <property type="match status" value="1"/>
</dbReference>
<evidence type="ECO:0000256" key="1">
    <source>
        <dbReference type="ARBA" id="ARBA00022801"/>
    </source>
</evidence>
<dbReference type="Gene3D" id="2.30.40.10">
    <property type="entry name" value="Urease, subunit C, domain 1"/>
    <property type="match status" value="1"/>
</dbReference>
<dbReference type="InterPro" id="IPR006680">
    <property type="entry name" value="Amidohydro-rel"/>
</dbReference>
<proteinExistence type="predicted"/>
<name>A0A0C1TU60_9CLOT</name>
<organism evidence="3 4">
    <name type="scientific">Clostridium argentinense CDC 2741</name>
    <dbReference type="NCBI Taxonomy" id="1418104"/>
    <lineage>
        <taxon>Bacteria</taxon>
        <taxon>Bacillati</taxon>
        <taxon>Bacillota</taxon>
        <taxon>Clostridia</taxon>
        <taxon>Eubacteriales</taxon>
        <taxon>Clostridiaceae</taxon>
        <taxon>Clostridium</taxon>
    </lineage>
</organism>
<dbReference type="InterPro" id="IPR011059">
    <property type="entry name" value="Metal-dep_hydrolase_composite"/>
</dbReference>
<dbReference type="Gene3D" id="3.20.20.140">
    <property type="entry name" value="Metal-dependent hydrolases"/>
    <property type="match status" value="1"/>
</dbReference>
<keyword evidence="1" id="KW-0378">Hydrolase</keyword>
<keyword evidence="4" id="KW-1185">Reference proteome</keyword>
<dbReference type="AlphaFoldDB" id="A0A0C1TU60"/>
<dbReference type="Proteomes" id="UP000031366">
    <property type="component" value="Unassembled WGS sequence"/>
</dbReference>
<feature type="domain" description="Amidohydrolase-related" evidence="2">
    <location>
        <begin position="57"/>
        <end position="412"/>
    </location>
</feature>
<gene>
    <name evidence="3" type="primary">ssnA</name>
    <name evidence="3" type="ORF">U732_705</name>
</gene>
<evidence type="ECO:0000313" key="3">
    <source>
        <dbReference type="EMBL" id="KIE44299.1"/>
    </source>
</evidence>
<dbReference type="SUPFAM" id="SSF51556">
    <property type="entry name" value="Metallo-dependent hydrolases"/>
    <property type="match status" value="1"/>
</dbReference>
<reference evidence="3 4" key="1">
    <citation type="journal article" date="2015" name="Infect. Genet. Evol.">
        <title>Genomic sequences of six botulinum neurotoxin-producing strains representing three clostridial species illustrate the mobility and diversity of botulinum neurotoxin genes.</title>
        <authorList>
            <person name="Smith T.J."/>
            <person name="Hill K.K."/>
            <person name="Xie G."/>
            <person name="Foley B.T."/>
            <person name="Williamson C.H."/>
            <person name="Foster J.T."/>
            <person name="Johnson S.L."/>
            <person name="Chertkov O."/>
            <person name="Teshima H."/>
            <person name="Gibbons H.S."/>
            <person name="Johnsky L.A."/>
            <person name="Karavis M.A."/>
            <person name="Smith L.A."/>
        </authorList>
    </citation>
    <scope>NUCLEOTIDE SEQUENCE [LARGE SCALE GENOMIC DNA]</scope>
    <source>
        <strain evidence="3 4">CDC 2741</strain>
    </source>
</reference>
<dbReference type="OrthoDB" id="9807210at2"/>
<sequence length="442" mass="49437">MLLIGNGKVITRDNTRPIIDNGCVAVEKNKIIEIGSTETLKNKYKEYQFIDAKGKLIMPGFINTHMHYYSTFARGMANDSPPAKSFPDILKGLWWRLDKALNLEDVYYSAMAPMVDQIKNGVTTVFDHHASAHAVKGSLFKIAEASETMGIRSNLCYETSDRDGEKIAQEGIDENAEFIKYCNGKNDDMIKGMFGLHASMTISEKTLEKCVDAAKSLNTGFHVHCGEGIEDLEDSKEKYGKGVIERWYDAGVLCDKTIAVHCIYVSDDEMEMIKEKNSMVVHNPESNMGNAVGVSPVLKMYKKGILLGLGTDGYTPDVTESYKVANIIHKHAAKDSTVAWGEIPEMLFENNRKITERFIDGKVGILKEGALADIIVVDYNSPTPINENNINSHILFGINGRHVDTTIINGKVLMEDRKLLHVDEERIMARSRELATEVWKKF</sequence>
<dbReference type="InterPro" id="IPR032466">
    <property type="entry name" value="Metal_Hydrolase"/>
</dbReference>
<dbReference type="Pfam" id="PF01979">
    <property type="entry name" value="Amidohydro_1"/>
    <property type="match status" value="1"/>
</dbReference>
<dbReference type="NCBIfam" id="TIGR03314">
    <property type="entry name" value="Se_ssnA"/>
    <property type="match status" value="1"/>
</dbReference>
<evidence type="ECO:0000313" key="4">
    <source>
        <dbReference type="Proteomes" id="UP000031366"/>
    </source>
</evidence>
<dbReference type="InterPro" id="IPR017700">
    <property type="entry name" value="Aminohydrolase_SsnA"/>
</dbReference>
<dbReference type="PANTHER" id="PTHR43794:SF11">
    <property type="entry name" value="AMIDOHYDROLASE-RELATED DOMAIN-CONTAINING PROTEIN"/>
    <property type="match status" value="1"/>
</dbReference>
<dbReference type="PANTHER" id="PTHR43794">
    <property type="entry name" value="AMINOHYDROLASE SSNA-RELATED"/>
    <property type="match status" value="1"/>
</dbReference>
<dbReference type="RefSeq" id="WP_039636736.1">
    <property type="nucleotide sequence ID" value="NZ_AYSO01000020.1"/>
</dbReference>
<dbReference type="EMBL" id="AYSO01000020">
    <property type="protein sequence ID" value="KIE44299.1"/>
    <property type="molecule type" value="Genomic_DNA"/>
</dbReference>
<dbReference type="SUPFAM" id="SSF51338">
    <property type="entry name" value="Composite domain of metallo-dependent hydrolases"/>
    <property type="match status" value="1"/>
</dbReference>
<dbReference type="NCBIfam" id="NF005540">
    <property type="entry name" value="PRK07203.1"/>
    <property type="match status" value="1"/>
</dbReference>
<dbReference type="STRING" id="29341.RSJ17_06325"/>